<feature type="region of interest" description="Disordered" evidence="8">
    <location>
        <begin position="241"/>
        <end position="284"/>
    </location>
</feature>
<reference evidence="11" key="1">
    <citation type="submission" date="2020-01" db="EMBL/GenBank/DDBJ databases">
        <title>Draft genome sequence of the Termite Coptotermes fromosanus.</title>
        <authorList>
            <person name="Itakura S."/>
            <person name="Yosikawa Y."/>
            <person name="Umezawa K."/>
        </authorList>
    </citation>
    <scope>NUCLEOTIDE SEQUENCE [LARGE SCALE GENOMIC DNA]</scope>
</reference>
<proteinExistence type="inferred from homology"/>
<dbReference type="Proteomes" id="UP000502823">
    <property type="component" value="Unassembled WGS sequence"/>
</dbReference>
<dbReference type="Pfam" id="PF13359">
    <property type="entry name" value="DDE_Tnp_4"/>
    <property type="match status" value="1"/>
</dbReference>
<dbReference type="InterPro" id="IPR027806">
    <property type="entry name" value="HARBI1_dom"/>
</dbReference>
<evidence type="ECO:0000313" key="11">
    <source>
        <dbReference type="Proteomes" id="UP000502823"/>
    </source>
</evidence>
<evidence type="ECO:0000256" key="4">
    <source>
        <dbReference type="ARBA" id="ARBA00022722"/>
    </source>
</evidence>
<protein>
    <recommendedName>
        <fullName evidence="9">DDE Tnp4 domain-containing protein</fullName>
    </recommendedName>
</protein>
<keyword evidence="7" id="KW-0539">Nucleus</keyword>
<dbReference type="OrthoDB" id="8185584at2759"/>
<keyword evidence="4" id="KW-0540">Nuclease</keyword>
<evidence type="ECO:0000256" key="8">
    <source>
        <dbReference type="SAM" id="MobiDB-lite"/>
    </source>
</evidence>
<dbReference type="AlphaFoldDB" id="A0A6L2Q6T1"/>
<sequence>LQYLFRIPACTIGIIIKEVCRALWDVLMHEYLKFPSTTEEWLKHAENFNKQWHFPHCLGAMDGKHIVMQAPANSGSYYYNYKGTFSIVLLAVVDAEYKFMYVDVGCNGRISDGGVFNTCSLYEALESGATKLPPAIPLPGRTQPVPYFFVADDAFAMRHYIMKPYPFKDQPAPNRIFNYRLSRARRIVENVFGIIANRFRVLRKPIIQNPQSTVNIVLAVCVLHNFLMSTQASRSSYLQPGLLDTENTDSHEVQSGTWREEGMPGTNLLQLQRRPRPSSQNNTRDEFREFFMSPQGEITWQYKHI</sequence>
<feature type="domain" description="DDE Tnp4" evidence="9">
    <location>
        <begin position="61"/>
        <end position="225"/>
    </location>
</feature>
<evidence type="ECO:0000313" key="10">
    <source>
        <dbReference type="EMBL" id="GFG40084.1"/>
    </source>
</evidence>
<comment type="subcellular location">
    <subcellularLocation>
        <location evidence="2">Nucleus</location>
    </subcellularLocation>
</comment>
<evidence type="ECO:0000256" key="1">
    <source>
        <dbReference type="ARBA" id="ARBA00001968"/>
    </source>
</evidence>
<keyword evidence="11" id="KW-1185">Reference proteome</keyword>
<feature type="compositionally biased region" description="Basic and acidic residues" evidence="8">
    <location>
        <begin position="248"/>
        <end position="262"/>
    </location>
</feature>
<dbReference type="GO" id="GO:0016787">
    <property type="term" value="F:hydrolase activity"/>
    <property type="evidence" value="ECO:0007669"/>
    <property type="project" value="UniProtKB-KW"/>
</dbReference>
<evidence type="ECO:0000256" key="7">
    <source>
        <dbReference type="ARBA" id="ARBA00023242"/>
    </source>
</evidence>
<feature type="non-terminal residue" evidence="10">
    <location>
        <position position="1"/>
    </location>
</feature>
<name>A0A6L2Q6T1_COPFO</name>
<evidence type="ECO:0000256" key="6">
    <source>
        <dbReference type="ARBA" id="ARBA00022801"/>
    </source>
</evidence>
<comment type="similarity">
    <text evidence="3">Belongs to the HARBI1 family.</text>
</comment>
<dbReference type="EMBL" id="BLKM01001502">
    <property type="protein sequence ID" value="GFG40084.1"/>
    <property type="molecule type" value="Genomic_DNA"/>
</dbReference>
<dbReference type="GO" id="GO:0046872">
    <property type="term" value="F:metal ion binding"/>
    <property type="evidence" value="ECO:0007669"/>
    <property type="project" value="UniProtKB-KW"/>
</dbReference>
<dbReference type="GO" id="GO:0005634">
    <property type="term" value="C:nucleus"/>
    <property type="evidence" value="ECO:0007669"/>
    <property type="project" value="UniProtKB-SubCell"/>
</dbReference>
<evidence type="ECO:0000256" key="2">
    <source>
        <dbReference type="ARBA" id="ARBA00004123"/>
    </source>
</evidence>
<dbReference type="GO" id="GO:0004518">
    <property type="term" value="F:nuclease activity"/>
    <property type="evidence" value="ECO:0007669"/>
    <property type="project" value="UniProtKB-KW"/>
</dbReference>
<dbReference type="PANTHER" id="PTHR22930:SF284">
    <property type="entry name" value="DDE TNP4 DOMAIN-CONTAINING PROTEIN"/>
    <property type="match status" value="1"/>
</dbReference>
<dbReference type="InParanoid" id="A0A6L2Q6T1"/>
<evidence type="ECO:0000256" key="5">
    <source>
        <dbReference type="ARBA" id="ARBA00022723"/>
    </source>
</evidence>
<keyword evidence="6" id="KW-0378">Hydrolase</keyword>
<comment type="cofactor">
    <cofactor evidence="1">
        <name>a divalent metal cation</name>
        <dbReference type="ChEBI" id="CHEBI:60240"/>
    </cofactor>
</comment>
<accession>A0A6L2Q6T1</accession>
<comment type="caution">
    <text evidence="10">The sequence shown here is derived from an EMBL/GenBank/DDBJ whole genome shotgun (WGS) entry which is preliminary data.</text>
</comment>
<keyword evidence="5" id="KW-0479">Metal-binding</keyword>
<evidence type="ECO:0000256" key="3">
    <source>
        <dbReference type="ARBA" id="ARBA00006958"/>
    </source>
</evidence>
<organism evidence="10 11">
    <name type="scientific">Coptotermes formosanus</name>
    <name type="common">Formosan subterranean termite</name>
    <dbReference type="NCBI Taxonomy" id="36987"/>
    <lineage>
        <taxon>Eukaryota</taxon>
        <taxon>Metazoa</taxon>
        <taxon>Ecdysozoa</taxon>
        <taxon>Arthropoda</taxon>
        <taxon>Hexapoda</taxon>
        <taxon>Insecta</taxon>
        <taxon>Pterygota</taxon>
        <taxon>Neoptera</taxon>
        <taxon>Polyneoptera</taxon>
        <taxon>Dictyoptera</taxon>
        <taxon>Blattodea</taxon>
        <taxon>Blattoidea</taxon>
        <taxon>Termitoidae</taxon>
        <taxon>Rhinotermitidae</taxon>
        <taxon>Coptotermes</taxon>
    </lineage>
</organism>
<dbReference type="PANTHER" id="PTHR22930">
    <property type="match status" value="1"/>
</dbReference>
<evidence type="ECO:0000259" key="9">
    <source>
        <dbReference type="Pfam" id="PF13359"/>
    </source>
</evidence>
<dbReference type="InterPro" id="IPR045249">
    <property type="entry name" value="HARBI1-like"/>
</dbReference>
<gene>
    <name evidence="10" type="ORF">Cfor_10971</name>
</gene>